<reference evidence="14" key="1">
    <citation type="submission" date="2019-07" db="EMBL/GenBank/DDBJ databases">
        <authorList>
            <person name="Dittberner H."/>
        </authorList>
    </citation>
    <scope>NUCLEOTIDE SEQUENCE [LARGE SCALE GENOMIC DNA]</scope>
</reference>
<gene>
    <name evidence="14" type="ORF">ANE_LOCUS8464</name>
</gene>
<keyword evidence="7" id="KW-1133">Transmembrane helix</keyword>
<dbReference type="PROSITE" id="PS51485">
    <property type="entry name" value="PHYTOCYANIN"/>
    <property type="match status" value="1"/>
</dbReference>
<evidence type="ECO:0000256" key="10">
    <source>
        <dbReference type="ARBA" id="ARBA00023157"/>
    </source>
</evidence>
<dbReference type="GO" id="GO:0046872">
    <property type="term" value="F:metal ion binding"/>
    <property type="evidence" value="ECO:0007669"/>
    <property type="project" value="UniProtKB-KW"/>
</dbReference>
<dbReference type="EMBL" id="CABITT030000003">
    <property type="protein sequence ID" value="VVA98019.1"/>
    <property type="molecule type" value="Genomic_DNA"/>
</dbReference>
<dbReference type="Proteomes" id="UP000489600">
    <property type="component" value="Unassembled WGS sequence"/>
</dbReference>
<name>A0A565B8P2_9BRAS</name>
<comment type="subcellular location">
    <subcellularLocation>
        <location evidence="1">Membrane</location>
        <topology evidence="1">Single-pass type I membrane protein</topology>
    </subcellularLocation>
</comment>
<dbReference type="OrthoDB" id="687943at2759"/>
<dbReference type="PANTHER" id="PTHR33021">
    <property type="entry name" value="BLUE COPPER PROTEIN"/>
    <property type="match status" value="1"/>
</dbReference>
<feature type="chain" id="PRO_5021818800" description="Phytocyanin domain-containing protein" evidence="12">
    <location>
        <begin position="30"/>
        <end position="129"/>
    </location>
</feature>
<keyword evidence="2" id="KW-0813">Transport</keyword>
<proteinExistence type="predicted"/>
<dbReference type="GO" id="GO:0009610">
    <property type="term" value="P:response to symbiotic fungus"/>
    <property type="evidence" value="ECO:0007669"/>
    <property type="project" value="UniProtKB-ARBA"/>
</dbReference>
<dbReference type="AlphaFoldDB" id="A0A565B8P2"/>
<evidence type="ECO:0000256" key="3">
    <source>
        <dbReference type="ARBA" id="ARBA00022692"/>
    </source>
</evidence>
<evidence type="ECO:0000256" key="8">
    <source>
        <dbReference type="ARBA" id="ARBA00023008"/>
    </source>
</evidence>
<evidence type="ECO:0000256" key="7">
    <source>
        <dbReference type="ARBA" id="ARBA00022989"/>
    </source>
</evidence>
<organism evidence="14 15">
    <name type="scientific">Arabis nemorensis</name>
    <dbReference type="NCBI Taxonomy" id="586526"/>
    <lineage>
        <taxon>Eukaryota</taxon>
        <taxon>Viridiplantae</taxon>
        <taxon>Streptophyta</taxon>
        <taxon>Embryophyta</taxon>
        <taxon>Tracheophyta</taxon>
        <taxon>Spermatophyta</taxon>
        <taxon>Magnoliopsida</taxon>
        <taxon>eudicotyledons</taxon>
        <taxon>Gunneridae</taxon>
        <taxon>Pentapetalae</taxon>
        <taxon>rosids</taxon>
        <taxon>malvids</taxon>
        <taxon>Brassicales</taxon>
        <taxon>Brassicaceae</taxon>
        <taxon>Arabideae</taxon>
        <taxon>Arabis</taxon>
    </lineage>
</organism>
<evidence type="ECO:0000313" key="15">
    <source>
        <dbReference type="Proteomes" id="UP000489600"/>
    </source>
</evidence>
<keyword evidence="11" id="KW-0325">Glycoprotein</keyword>
<keyword evidence="9" id="KW-0472">Membrane</keyword>
<dbReference type="InterPro" id="IPR003245">
    <property type="entry name" value="Phytocyanin_dom"/>
</dbReference>
<dbReference type="CDD" id="cd04216">
    <property type="entry name" value="Phytocyanin"/>
    <property type="match status" value="1"/>
</dbReference>
<feature type="signal peptide" evidence="12">
    <location>
        <begin position="1"/>
        <end position="29"/>
    </location>
</feature>
<evidence type="ECO:0000256" key="11">
    <source>
        <dbReference type="ARBA" id="ARBA00023180"/>
    </source>
</evidence>
<keyword evidence="15" id="KW-1185">Reference proteome</keyword>
<dbReference type="GO" id="GO:0005886">
    <property type="term" value="C:plasma membrane"/>
    <property type="evidence" value="ECO:0007669"/>
    <property type="project" value="TreeGrafter"/>
</dbReference>
<keyword evidence="5 12" id="KW-0732">Signal</keyword>
<sequence>MLHWESRFSSLIRVYSIFSLSSLMLISEGTEHIVGDSNGWELFTNYTTWTRGREFHVGDVLVFNYDGDQHNVMQVNSTAYADCGRDNYTSISTKGNDTILISEVGELWFICGVGDHCENGQKLKINVAP</sequence>
<keyword evidence="3" id="KW-0812">Transmembrane</keyword>
<evidence type="ECO:0000313" key="14">
    <source>
        <dbReference type="EMBL" id="VVA98019.1"/>
    </source>
</evidence>
<evidence type="ECO:0000256" key="1">
    <source>
        <dbReference type="ARBA" id="ARBA00004479"/>
    </source>
</evidence>
<keyword evidence="10" id="KW-1015">Disulfide bond</keyword>
<keyword evidence="6" id="KW-0249">Electron transport</keyword>
<dbReference type="PANTHER" id="PTHR33021:SF171">
    <property type="entry name" value="BLUE COPPER-BINDING PROTEIN-LIKE"/>
    <property type="match status" value="1"/>
</dbReference>
<evidence type="ECO:0000259" key="13">
    <source>
        <dbReference type="PROSITE" id="PS51485"/>
    </source>
</evidence>
<evidence type="ECO:0000256" key="6">
    <source>
        <dbReference type="ARBA" id="ARBA00022982"/>
    </source>
</evidence>
<keyword evidence="4" id="KW-0479">Metal-binding</keyword>
<feature type="domain" description="Phytocyanin" evidence="13">
    <location>
        <begin position="30"/>
        <end position="129"/>
    </location>
</feature>
<evidence type="ECO:0000256" key="9">
    <source>
        <dbReference type="ARBA" id="ARBA00023136"/>
    </source>
</evidence>
<evidence type="ECO:0000256" key="12">
    <source>
        <dbReference type="SAM" id="SignalP"/>
    </source>
</evidence>
<dbReference type="Pfam" id="PF02298">
    <property type="entry name" value="Cu_bind_like"/>
    <property type="match status" value="1"/>
</dbReference>
<accession>A0A565B8P2</accession>
<dbReference type="InterPro" id="IPR008972">
    <property type="entry name" value="Cupredoxin"/>
</dbReference>
<comment type="caution">
    <text evidence="14">The sequence shown here is derived from an EMBL/GenBank/DDBJ whole genome shotgun (WGS) entry which is preliminary data.</text>
</comment>
<dbReference type="GO" id="GO:0009055">
    <property type="term" value="F:electron transfer activity"/>
    <property type="evidence" value="ECO:0007669"/>
    <property type="project" value="InterPro"/>
</dbReference>
<dbReference type="SUPFAM" id="SSF49503">
    <property type="entry name" value="Cupredoxins"/>
    <property type="match status" value="1"/>
</dbReference>
<dbReference type="InterPro" id="IPR039391">
    <property type="entry name" value="Phytocyanin-like"/>
</dbReference>
<dbReference type="FunFam" id="2.60.40.420:FF:000067">
    <property type="entry name" value="Cupredoxin superfamily protein"/>
    <property type="match status" value="1"/>
</dbReference>
<dbReference type="Gene3D" id="2.60.40.420">
    <property type="entry name" value="Cupredoxins - blue copper proteins"/>
    <property type="match status" value="1"/>
</dbReference>
<evidence type="ECO:0000256" key="4">
    <source>
        <dbReference type="ARBA" id="ARBA00022723"/>
    </source>
</evidence>
<evidence type="ECO:0000256" key="5">
    <source>
        <dbReference type="ARBA" id="ARBA00022729"/>
    </source>
</evidence>
<keyword evidence="8" id="KW-0186">Copper</keyword>
<protein>
    <recommendedName>
        <fullName evidence="13">Phytocyanin domain-containing protein</fullName>
    </recommendedName>
</protein>
<evidence type="ECO:0000256" key="2">
    <source>
        <dbReference type="ARBA" id="ARBA00022448"/>
    </source>
</evidence>